<dbReference type="CDD" id="cd04731">
    <property type="entry name" value="HisF"/>
    <property type="match status" value="1"/>
</dbReference>
<evidence type="ECO:0000256" key="7">
    <source>
        <dbReference type="ARBA" id="ARBA00023239"/>
    </source>
</evidence>
<comment type="catalytic activity">
    <reaction evidence="10">
        <text>5-[(5-phospho-1-deoxy-D-ribulos-1-ylimino)methylamino]-1-(5-phospho-beta-D-ribosyl)imidazole-4-carboxamide + L-glutamine = D-erythro-1-(imidazol-4-yl)glycerol 3-phosphate + 5-amino-1-(5-phospho-beta-D-ribosyl)imidazole-4-carboxamide + L-glutamate + H(+)</text>
        <dbReference type="Rhea" id="RHEA:24793"/>
        <dbReference type="ChEBI" id="CHEBI:15378"/>
        <dbReference type="ChEBI" id="CHEBI:29985"/>
        <dbReference type="ChEBI" id="CHEBI:58278"/>
        <dbReference type="ChEBI" id="CHEBI:58359"/>
        <dbReference type="ChEBI" id="CHEBI:58475"/>
        <dbReference type="ChEBI" id="CHEBI:58525"/>
        <dbReference type="EC" id="4.3.2.10"/>
    </reaction>
</comment>
<dbReference type="EC" id="4.3.2.10" evidence="4"/>
<dbReference type="PATRIC" id="fig|1208365.4.peg.173"/>
<evidence type="ECO:0000256" key="8">
    <source>
        <dbReference type="ARBA" id="ARBA00025475"/>
    </source>
</evidence>
<dbReference type="NCBIfam" id="TIGR00735">
    <property type="entry name" value="hisF"/>
    <property type="match status" value="1"/>
</dbReference>
<dbReference type="UniPathway" id="UPA00031">
    <property type="reaction ID" value="UER00010"/>
</dbReference>
<dbReference type="InterPro" id="IPR050064">
    <property type="entry name" value="IGPS_HisA/HisF"/>
</dbReference>
<comment type="function">
    <text evidence="8">IGPS catalyzes the conversion of PRFAR and glutamine to IGP, AICAR and glutamate. The HisF subunit catalyzes the cyclization activity that produces IGP and AICAR from PRFAR using the ammonia provided by the HisH subunit.</text>
</comment>
<sequence>MLTKRIIPCLDVRDDEVVKGIQFRNHEYVGSITNLAQRYSNDGADELVFYDIGASTSDSTVKKSWVSKVADVIDIPFCVAGGIKTLEDAEEILNLGADKISINTPAIENPKLITELSNEFGSQCVVIGMDIKIEDKKNYVYMKTGSEITSQSSNKLASEWVKQVQELGAGEIVINSMNKDGMRDGYSIDLLNELGDICDIPMIASGGAGNINHFIDVFTSTKVDGALAASIFHKQIYSINDIKSGLSANNINIRL</sequence>
<evidence type="ECO:0000256" key="3">
    <source>
        <dbReference type="ARBA" id="ARBA00011152"/>
    </source>
</evidence>
<dbReference type="Proteomes" id="UP000010310">
    <property type="component" value="Unassembled WGS sequence"/>
</dbReference>
<dbReference type="STRING" id="1208365.B273_0169"/>
<keyword evidence="5 11" id="KW-0028">Amino-acid biosynthesis</keyword>
<dbReference type="InterPro" id="IPR006062">
    <property type="entry name" value="His_biosynth"/>
</dbReference>
<dbReference type="GO" id="GO:0000107">
    <property type="term" value="F:imidazoleglycerol-phosphate synthase activity"/>
    <property type="evidence" value="ECO:0007669"/>
    <property type="project" value="InterPro"/>
</dbReference>
<evidence type="ECO:0000313" key="12">
    <source>
        <dbReference type="EMBL" id="EKO37129.1"/>
    </source>
</evidence>
<evidence type="ECO:0000256" key="11">
    <source>
        <dbReference type="RuleBase" id="RU003657"/>
    </source>
</evidence>
<evidence type="ECO:0000256" key="10">
    <source>
        <dbReference type="ARBA" id="ARBA00047838"/>
    </source>
</evidence>
<comment type="pathway">
    <text evidence="1">Amino-acid biosynthesis; L-histidine biosynthesis; L-histidine from 5-phospho-alpha-D-ribose 1-diphosphate: step 5/9.</text>
</comment>
<dbReference type="GO" id="GO:0000105">
    <property type="term" value="P:L-histidine biosynthetic process"/>
    <property type="evidence" value="ECO:0007669"/>
    <property type="project" value="UniProtKB-UniPathway"/>
</dbReference>
<proteinExistence type="inferred from homology"/>
<dbReference type="InterPro" id="IPR004651">
    <property type="entry name" value="HisF"/>
</dbReference>
<dbReference type="InterPro" id="IPR011060">
    <property type="entry name" value="RibuloseP-bd_barrel"/>
</dbReference>
<gene>
    <name evidence="12" type="primary">hisF</name>
    <name evidence="12" type="ORF">B273_0169</name>
</gene>
<protein>
    <recommendedName>
        <fullName evidence="4">imidazole glycerol-phosphate synthase</fullName>
        <ecNumber evidence="4">4.3.2.10</ecNumber>
    </recommendedName>
    <alternativeName>
        <fullName evidence="9">IGP synthase cyclase subunit</fullName>
    </alternativeName>
</protein>
<dbReference type="Pfam" id="PF00977">
    <property type="entry name" value="His_biosynth"/>
    <property type="match status" value="1"/>
</dbReference>
<evidence type="ECO:0000313" key="13">
    <source>
        <dbReference type="Proteomes" id="UP000010310"/>
    </source>
</evidence>
<keyword evidence="7" id="KW-0456">Lyase</keyword>
<comment type="subunit">
    <text evidence="3">Heterodimer of HisH and HisF.</text>
</comment>
<evidence type="ECO:0000256" key="9">
    <source>
        <dbReference type="ARBA" id="ARBA00030264"/>
    </source>
</evidence>
<organism evidence="12 13">
    <name type="scientific">SAR86 cluster bacterium SAR86E</name>
    <dbReference type="NCBI Taxonomy" id="1208365"/>
    <lineage>
        <taxon>Bacteria</taxon>
        <taxon>Pseudomonadati</taxon>
        <taxon>Pseudomonadota</taxon>
        <taxon>Gammaproteobacteria</taxon>
        <taxon>SAR86 cluster</taxon>
    </lineage>
</organism>
<comment type="caution">
    <text evidence="12">The sequence shown here is derived from an EMBL/GenBank/DDBJ whole genome shotgun (WGS) entry which is preliminary data.</text>
</comment>
<reference evidence="12 13" key="1">
    <citation type="submission" date="2012-09" db="EMBL/GenBank/DDBJ databases">
        <authorList>
            <person name="Dupont C.L."/>
            <person name="Rusch D.B."/>
            <person name="Lombardo M.-J."/>
            <person name="Novotny M."/>
            <person name="Yee-Greenbaum J."/>
            <person name="Laskin R."/>
        </authorList>
    </citation>
    <scope>NUCLEOTIDE SEQUENCE [LARGE SCALE GENOMIC DNA]</scope>
    <source>
        <strain evidence="12">SAR86E</strain>
    </source>
</reference>
<dbReference type="AlphaFoldDB" id="K6G7P3"/>
<name>K6G7P3_9GAMM</name>
<keyword evidence="13" id="KW-1185">Reference proteome</keyword>
<keyword evidence="6 11" id="KW-0368">Histidine biosynthesis</keyword>
<comment type="similarity">
    <text evidence="2 11">Belongs to the HisA/HisF family.</text>
</comment>
<evidence type="ECO:0000256" key="5">
    <source>
        <dbReference type="ARBA" id="ARBA00022605"/>
    </source>
</evidence>
<evidence type="ECO:0000256" key="6">
    <source>
        <dbReference type="ARBA" id="ARBA00023102"/>
    </source>
</evidence>
<evidence type="ECO:0000256" key="1">
    <source>
        <dbReference type="ARBA" id="ARBA00005091"/>
    </source>
</evidence>
<dbReference type="InterPro" id="IPR013785">
    <property type="entry name" value="Aldolase_TIM"/>
</dbReference>
<dbReference type="SUPFAM" id="SSF51366">
    <property type="entry name" value="Ribulose-phoshate binding barrel"/>
    <property type="match status" value="1"/>
</dbReference>
<accession>K6G7P3</accession>
<dbReference type="Gene3D" id="3.20.20.70">
    <property type="entry name" value="Aldolase class I"/>
    <property type="match status" value="1"/>
</dbReference>
<dbReference type="EMBL" id="AMWX01000001">
    <property type="protein sequence ID" value="EKO37129.1"/>
    <property type="molecule type" value="Genomic_DNA"/>
</dbReference>
<dbReference type="GO" id="GO:0016829">
    <property type="term" value="F:lyase activity"/>
    <property type="evidence" value="ECO:0007669"/>
    <property type="project" value="UniProtKB-KW"/>
</dbReference>
<dbReference type="PANTHER" id="PTHR21235">
    <property type="entry name" value="IMIDAZOLE GLYCEROL PHOSPHATE SYNTHASE SUBUNIT HISF/H IGP SYNTHASE SUBUNIT HISF/H"/>
    <property type="match status" value="1"/>
</dbReference>
<evidence type="ECO:0000256" key="2">
    <source>
        <dbReference type="ARBA" id="ARBA00009667"/>
    </source>
</evidence>
<evidence type="ECO:0000256" key="4">
    <source>
        <dbReference type="ARBA" id="ARBA00012809"/>
    </source>
</evidence>
<dbReference type="PANTHER" id="PTHR21235:SF2">
    <property type="entry name" value="IMIDAZOLE GLYCEROL PHOSPHATE SYNTHASE HISHF"/>
    <property type="match status" value="1"/>
</dbReference>